<keyword evidence="2" id="KW-1185">Reference proteome</keyword>
<gene>
    <name evidence="1" type="ORF">CBF29_06910</name>
</gene>
<sequence>MATDKAFIHLDKIKSSAHMEHIAAPKAGLKAGQFVTLGAVSEDHDGEVLKYTNTTEKTKVDGLVAPVHLDYGYEDFDESVQVVKEGKIARVLVIERGDIVSMHSEMLTGVKAGDKLAVGKTGFALQKTESDEEAVAIAIAERYMPNIGDVIAVRFI</sequence>
<dbReference type="AlphaFoldDB" id="A0A430AWA7"/>
<proteinExistence type="predicted"/>
<evidence type="ECO:0000313" key="2">
    <source>
        <dbReference type="Proteomes" id="UP000287605"/>
    </source>
</evidence>
<reference evidence="1 2" key="1">
    <citation type="submission" date="2017-05" db="EMBL/GenBank/DDBJ databases">
        <title>Vagococcus spp. assemblies.</title>
        <authorList>
            <person name="Gulvik C.A."/>
        </authorList>
    </citation>
    <scope>NUCLEOTIDE SEQUENCE [LARGE SCALE GENOMIC DNA]</scope>
    <source>
        <strain evidence="1 2">CCUG 51432</strain>
    </source>
</reference>
<dbReference type="RefSeq" id="WP_126808832.1">
    <property type="nucleotide sequence ID" value="NZ_NGKA01000008.1"/>
</dbReference>
<protein>
    <submittedName>
        <fullName evidence="1">Uncharacterized protein</fullName>
    </submittedName>
</protein>
<dbReference type="Proteomes" id="UP000287605">
    <property type="component" value="Unassembled WGS sequence"/>
</dbReference>
<evidence type="ECO:0000313" key="1">
    <source>
        <dbReference type="EMBL" id="RSU12326.1"/>
    </source>
</evidence>
<comment type="caution">
    <text evidence="1">The sequence shown here is derived from an EMBL/GenBank/DDBJ whole genome shotgun (WGS) entry which is preliminary data.</text>
</comment>
<name>A0A430AWA7_9ENTE</name>
<organism evidence="1 2">
    <name type="scientific">Vagococcus elongatus</name>
    <dbReference type="NCBI Taxonomy" id="180344"/>
    <lineage>
        <taxon>Bacteria</taxon>
        <taxon>Bacillati</taxon>
        <taxon>Bacillota</taxon>
        <taxon>Bacilli</taxon>
        <taxon>Lactobacillales</taxon>
        <taxon>Enterococcaceae</taxon>
        <taxon>Vagococcus</taxon>
    </lineage>
</organism>
<accession>A0A430AWA7</accession>
<dbReference type="EMBL" id="NGKA01000008">
    <property type="protein sequence ID" value="RSU12326.1"/>
    <property type="molecule type" value="Genomic_DNA"/>
</dbReference>